<dbReference type="InterPro" id="IPR052745">
    <property type="entry name" value="G3P_Oxidase/Oxidoreductase"/>
</dbReference>
<keyword evidence="2" id="KW-1185">Reference proteome</keyword>
<dbReference type="EMBL" id="CP023668">
    <property type="protein sequence ID" value="ATG97796.1"/>
    <property type="molecule type" value="Genomic_DNA"/>
</dbReference>
<gene>
    <name evidence="1" type="ORF">CP520_03605</name>
</gene>
<evidence type="ECO:0000313" key="1">
    <source>
        <dbReference type="EMBL" id="ATG97796.1"/>
    </source>
</evidence>
<dbReference type="SUPFAM" id="SSF51905">
    <property type="entry name" value="FAD/NAD(P)-binding domain"/>
    <property type="match status" value="1"/>
</dbReference>
<dbReference type="RefSeq" id="WP_096863101.1">
    <property type="nucleotide sequence ID" value="NZ_CP023668.1"/>
</dbReference>
<organism evidence="1 2">
    <name type="scientific">Mesoplasma lactucae ATCC 49193</name>
    <dbReference type="NCBI Taxonomy" id="81460"/>
    <lineage>
        <taxon>Bacteria</taxon>
        <taxon>Bacillati</taxon>
        <taxon>Mycoplasmatota</taxon>
        <taxon>Mollicutes</taxon>
        <taxon>Entomoplasmatales</taxon>
        <taxon>Entomoplasmataceae</taxon>
        <taxon>Mesoplasma</taxon>
    </lineage>
</organism>
<proteinExistence type="predicted"/>
<dbReference type="Gene3D" id="3.50.50.60">
    <property type="entry name" value="FAD/NAD(P)-binding domain"/>
    <property type="match status" value="1"/>
</dbReference>
<dbReference type="InterPro" id="IPR006076">
    <property type="entry name" value="FAD-dep_OxRdtase"/>
</dbReference>
<dbReference type="PANTHER" id="PTHR42720:SF1">
    <property type="entry name" value="GLYCEROL 3-PHOSPHATE OXIDASE"/>
    <property type="match status" value="1"/>
</dbReference>
<accession>A0A291ISW5</accession>
<dbReference type="OrthoDB" id="9801699at2"/>
<dbReference type="Gene3D" id="3.30.9.10">
    <property type="entry name" value="D-Amino Acid Oxidase, subunit A, domain 2"/>
    <property type="match status" value="1"/>
</dbReference>
<evidence type="ECO:0000313" key="2">
    <source>
        <dbReference type="Proteomes" id="UP000232227"/>
    </source>
</evidence>
<reference evidence="1 2" key="1">
    <citation type="submission" date="2017-09" db="EMBL/GenBank/DDBJ databases">
        <title>SPAdes assembly of the Mesoplasma lactucae genome.</title>
        <authorList>
            <person name="Knight T.F."/>
            <person name="Rubinstein R."/>
            <person name="Citino T."/>
        </authorList>
    </citation>
    <scope>NUCLEOTIDE SEQUENCE [LARGE SCALE GENOMIC DNA]</scope>
    <source>
        <strain evidence="1 2">831-C4</strain>
    </source>
</reference>
<dbReference type="PANTHER" id="PTHR42720">
    <property type="entry name" value="GLYCEROL-3-PHOSPHATE DEHYDROGENASE"/>
    <property type="match status" value="1"/>
</dbReference>
<sequence>MKNQKYDIIIIGGGVIGAAIARELGQYDKKVLVLEANPRVADETSFANSGLVHGGFDATPGKLNAKLGVEGKHRYEDWIKEMEFPYKRVPSIVAAFDEADLDQVQVLYDRGLKNGLKPEEMKILSKEEVKKLEPHISDDVVGALYCDSSIALQTPSLTRVLFMNAIKNGVTLKTGCKVTNITKQDKTFKVDTNQGQFESDFIINVAGHYADEISKMAGHDEFKLVARRGQYRILEKTASWIVKNVVFMVPTIHGKGVVVAPMLDGRVMVGPTATENIAKDKTRIIDPKVYDEIGEIGTRMFPEIPMDETITTYAGSRPIEPENDDFWIKPTKTDDHFINVAGMKSPAISSAPAIADMVIDLLQDANKKPFAKNKNYDPIQKTNWGLDL</sequence>
<dbReference type="SUPFAM" id="SSF54373">
    <property type="entry name" value="FAD-linked reductases, C-terminal domain"/>
    <property type="match status" value="1"/>
</dbReference>
<dbReference type="NCBIfam" id="NF033460">
    <property type="entry name" value="glycerol3P_ox_II"/>
    <property type="match status" value="1"/>
</dbReference>
<dbReference type="Pfam" id="PF01266">
    <property type="entry name" value="DAO"/>
    <property type="match status" value="1"/>
</dbReference>
<dbReference type="KEGG" id="mlac:CP520_03605"/>
<dbReference type="Proteomes" id="UP000232227">
    <property type="component" value="Chromosome"/>
</dbReference>
<dbReference type="AlphaFoldDB" id="A0A291ISW5"/>
<protein>
    <submittedName>
        <fullName evidence="1">Glycerol-3-phosphate dehydrogenase</fullName>
    </submittedName>
</protein>
<dbReference type="InterPro" id="IPR036188">
    <property type="entry name" value="FAD/NAD-bd_sf"/>
</dbReference>
<name>A0A291ISW5_9MOLU</name>